<protein>
    <submittedName>
        <fullName evidence="1">Uncharacterized protein</fullName>
    </submittedName>
</protein>
<evidence type="ECO:0000313" key="1">
    <source>
        <dbReference type="EMBL" id="ETV78831.1"/>
    </source>
</evidence>
<reference evidence="1" key="1">
    <citation type="submission" date="2013-12" db="EMBL/GenBank/DDBJ databases">
        <title>The Genome Sequence of Aphanomyces astaci APO3.</title>
        <authorList>
            <consortium name="The Broad Institute Genomics Platform"/>
            <person name="Russ C."/>
            <person name="Tyler B."/>
            <person name="van West P."/>
            <person name="Dieguez-Uribeondo J."/>
            <person name="Young S.K."/>
            <person name="Zeng Q."/>
            <person name="Gargeya S."/>
            <person name="Fitzgerald M."/>
            <person name="Abouelleil A."/>
            <person name="Alvarado L."/>
            <person name="Chapman S.B."/>
            <person name="Gainer-Dewar J."/>
            <person name="Goldberg J."/>
            <person name="Griggs A."/>
            <person name="Gujja S."/>
            <person name="Hansen M."/>
            <person name="Howarth C."/>
            <person name="Imamovic A."/>
            <person name="Ireland A."/>
            <person name="Larimer J."/>
            <person name="McCowan C."/>
            <person name="Murphy C."/>
            <person name="Pearson M."/>
            <person name="Poon T.W."/>
            <person name="Priest M."/>
            <person name="Roberts A."/>
            <person name="Saif S."/>
            <person name="Shea T."/>
            <person name="Sykes S."/>
            <person name="Wortman J."/>
            <person name="Nusbaum C."/>
            <person name="Birren B."/>
        </authorList>
    </citation>
    <scope>NUCLEOTIDE SEQUENCE [LARGE SCALE GENOMIC DNA]</scope>
    <source>
        <strain evidence="1">APO3</strain>
    </source>
</reference>
<accession>W4GHQ5</accession>
<dbReference type="EMBL" id="KI913129">
    <property type="protein sequence ID" value="ETV78831.1"/>
    <property type="molecule type" value="Genomic_DNA"/>
</dbReference>
<proteinExistence type="predicted"/>
<gene>
    <name evidence="1" type="ORF">H257_07659</name>
</gene>
<dbReference type="VEuPathDB" id="FungiDB:H257_07659"/>
<dbReference type="AlphaFoldDB" id="W4GHQ5"/>
<organism evidence="1">
    <name type="scientific">Aphanomyces astaci</name>
    <name type="common">Crayfish plague agent</name>
    <dbReference type="NCBI Taxonomy" id="112090"/>
    <lineage>
        <taxon>Eukaryota</taxon>
        <taxon>Sar</taxon>
        <taxon>Stramenopiles</taxon>
        <taxon>Oomycota</taxon>
        <taxon>Saprolegniomycetes</taxon>
        <taxon>Saprolegniales</taxon>
        <taxon>Verrucalvaceae</taxon>
        <taxon>Aphanomyces</taxon>
    </lineage>
</organism>
<sequence length="115" mass="12732">MAAEINHRQSVLQRSALDQEDGLTFAYDKLSGTTMAAQFRSRQLLTTVSMAAEINHRQSVLQRSPLDEEDGLTLAYDKTDKPTSYAHGVELPHTVKSIYSSFVTAMVLTILESVS</sequence>
<dbReference type="RefSeq" id="XP_009831550.1">
    <property type="nucleotide sequence ID" value="XM_009833248.1"/>
</dbReference>
<name>W4GHQ5_APHAT</name>
<dbReference type="GeneID" id="20809655"/>